<feature type="domain" description="EAL" evidence="2">
    <location>
        <begin position="519"/>
        <end position="770"/>
    </location>
</feature>
<evidence type="ECO:0000259" key="2">
    <source>
        <dbReference type="PROSITE" id="PS50883"/>
    </source>
</evidence>
<dbReference type="SUPFAM" id="SSF141868">
    <property type="entry name" value="EAL domain-like"/>
    <property type="match status" value="1"/>
</dbReference>
<dbReference type="CDD" id="cd01949">
    <property type="entry name" value="GGDEF"/>
    <property type="match status" value="1"/>
</dbReference>
<reference evidence="5 6" key="1">
    <citation type="submission" date="2017-08" db="EMBL/GenBank/DDBJ databases">
        <title>The Vibrio qinghaiensis sp.-Q67 is a luminous bacteria isolated firstly from Qinghai lake, Qinghai province, China, which has been proved to be very sensitive to detect environmental and food pollutants. Therefore, complete genome analysis of V. qinghaiensis sp.-Q67 highlights the potential application of this strain on detection of hazards in the contaminated environments.</title>
        <authorList>
            <person name="Gong L."/>
        </authorList>
    </citation>
    <scope>NUCLEOTIDE SEQUENCE [LARGE SCALE GENOMIC DNA]</scope>
    <source>
        <strain evidence="5 6">Q67</strain>
    </source>
</reference>
<evidence type="ECO:0000259" key="3">
    <source>
        <dbReference type="PROSITE" id="PS50885"/>
    </source>
</evidence>
<dbReference type="SUPFAM" id="SSF55073">
    <property type="entry name" value="Nucleotide cyclase"/>
    <property type="match status" value="1"/>
</dbReference>
<evidence type="ECO:0000313" key="5">
    <source>
        <dbReference type="EMBL" id="ASU21641.1"/>
    </source>
</evidence>
<dbReference type="RefSeq" id="WP_094499727.1">
    <property type="nucleotide sequence ID" value="NZ_CAWNHI010000001.1"/>
</dbReference>
<proteinExistence type="predicted"/>
<dbReference type="PANTHER" id="PTHR44757">
    <property type="entry name" value="DIGUANYLATE CYCLASE DGCP"/>
    <property type="match status" value="1"/>
</dbReference>
<dbReference type="SMART" id="SM00267">
    <property type="entry name" value="GGDEF"/>
    <property type="match status" value="1"/>
</dbReference>
<dbReference type="KEGG" id="vqi:CCZ37_03095"/>
<dbReference type="Gene3D" id="3.30.70.270">
    <property type="match status" value="1"/>
</dbReference>
<dbReference type="AlphaFoldDB" id="A0A223MVR3"/>
<dbReference type="InterPro" id="IPR035919">
    <property type="entry name" value="EAL_sf"/>
</dbReference>
<evidence type="ECO:0000313" key="6">
    <source>
        <dbReference type="Proteomes" id="UP000215148"/>
    </source>
</evidence>
<dbReference type="InterPro" id="IPR052155">
    <property type="entry name" value="Biofilm_reg_signaling"/>
</dbReference>
<dbReference type="PROSITE" id="PS50885">
    <property type="entry name" value="HAMP"/>
    <property type="match status" value="1"/>
</dbReference>
<dbReference type="Pfam" id="PF00563">
    <property type="entry name" value="EAL"/>
    <property type="match status" value="1"/>
</dbReference>
<evidence type="ECO:0000259" key="4">
    <source>
        <dbReference type="PROSITE" id="PS50887"/>
    </source>
</evidence>
<dbReference type="GO" id="GO:0007165">
    <property type="term" value="P:signal transduction"/>
    <property type="evidence" value="ECO:0007669"/>
    <property type="project" value="InterPro"/>
</dbReference>
<organism evidence="5 6">
    <name type="scientific">Vibrio qinghaiensis</name>
    <dbReference type="NCBI Taxonomy" id="2025808"/>
    <lineage>
        <taxon>Bacteria</taxon>
        <taxon>Pseudomonadati</taxon>
        <taxon>Pseudomonadota</taxon>
        <taxon>Gammaproteobacteria</taxon>
        <taxon>Vibrionales</taxon>
        <taxon>Vibrionaceae</taxon>
        <taxon>Vibrio</taxon>
    </lineage>
</organism>
<keyword evidence="1" id="KW-0812">Transmembrane</keyword>
<feature type="domain" description="HAMP" evidence="3">
    <location>
        <begin position="281"/>
        <end position="333"/>
    </location>
</feature>
<keyword evidence="6" id="KW-1185">Reference proteome</keyword>
<dbReference type="SMART" id="SM00052">
    <property type="entry name" value="EAL"/>
    <property type="match status" value="1"/>
</dbReference>
<dbReference type="InterPro" id="IPR003660">
    <property type="entry name" value="HAMP_dom"/>
</dbReference>
<dbReference type="SUPFAM" id="SSF158472">
    <property type="entry name" value="HAMP domain-like"/>
    <property type="match status" value="1"/>
</dbReference>
<keyword evidence="1" id="KW-0472">Membrane</keyword>
<name>A0A223MVR3_9VIBR</name>
<dbReference type="CDD" id="cd01948">
    <property type="entry name" value="EAL"/>
    <property type="match status" value="1"/>
</dbReference>
<dbReference type="Gene3D" id="3.20.20.450">
    <property type="entry name" value="EAL domain"/>
    <property type="match status" value="1"/>
</dbReference>
<keyword evidence="1" id="KW-1133">Transmembrane helix</keyword>
<dbReference type="InterPro" id="IPR001633">
    <property type="entry name" value="EAL_dom"/>
</dbReference>
<accession>A0A223MVR3</accession>
<dbReference type="PROSITE" id="PS50887">
    <property type="entry name" value="GGDEF"/>
    <property type="match status" value="1"/>
</dbReference>
<protein>
    <submittedName>
        <fullName evidence="5">Diguanylate phosphodiesterase</fullName>
    </submittedName>
</protein>
<feature type="domain" description="GGDEF" evidence="4">
    <location>
        <begin position="368"/>
        <end position="510"/>
    </location>
</feature>
<evidence type="ECO:0000256" key="1">
    <source>
        <dbReference type="SAM" id="Phobius"/>
    </source>
</evidence>
<dbReference type="GO" id="GO:0016020">
    <property type="term" value="C:membrane"/>
    <property type="evidence" value="ECO:0007669"/>
    <property type="project" value="InterPro"/>
</dbReference>
<dbReference type="Proteomes" id="UP000215148">
    <property type="component" value="Chromosome 1"/>
</dbReference>
<dbReference type="Pfam" id="PF00990">
    <property type="entry name" value="GGDEF"/>
    <property type="match status" value="1"/>
</dbReference>
<sequence>MKLNNRILLLVTPVILLSAVASSYIIYSNQKDALLKREESYLQLSMEKLAGHFRQTQYLVNSYAYTLTKSDIIRHYITHERNPYRELELVDNFQQTLDILQAQENRFIALSILDGSKNVLYYAENSGDPFAKIDTKILSHIQDTFYNTQKTSYIDYTTNSSGEDVLVRYDVLDTQTLTTPLSYNRDKIFFVVVFVALEPFNRLKTKIEFDNQSSIFFTDRPDIKKVGLTQTVELKSDLYATLDPAQYLINDKLYAIKKRLALSFGISTLVTVLLLLYLLYRYVIKPISQLDQQLKEVENKQRDNIETLNSNDEIGRLSSRFYDMYQELDTTYKKTKALAEYDHLTKLANRHHFQQSVERVLSKAKHTDNIWVLYIDLDNFKYVNDKYGHQVGDALLANFAQHIGSLRNFFFEKYQVKSLAARLSGDEFSIFISTPDSNFIQAASEFATQLLIPLQNQHNSPLGNFPITASIGIATYPTDGYALEKLLSNADTAMYQAKNAGKNQIAYYSPELNKGVLRRANIEQALRRGDFDQEFSLVYQPYLNRAGNIVSGFEVLLRWESKLLGTISPKEFIPIAEQTGLFGNIDRWVVRSAFEDFHALQAIFEHPVQLSINLSSAELNSLQLAHYIHKHAQENAVPPHLIDFEITETFSTNSKGFPLLHELSHLGYGLAIDDFGSGYTSITQLVQYPVQKIKFDRLFLDTLITTNNHKVIKPLIELCHSQSMQVTAEGIESKEMHHWLADYQCDFMQGYYFAKPMPLNALVSWHQQQKELNAVYEKRDHCLS</sequence>
<dbReference type="PANTHER" id="PTHR44757:SF2">
    <property type="entry name" value="BIOFILM ARCHITECTURE MAINTENANCE PROTEIN MBAA"/>
    <property type="match status" value="1"/>
</dbReference>
<dbReference type="NCBIfam" id="TIGR00254">
    <property type="entry name" value="GGDEF"/>
    <property type="match status" value="1"/>
</dbReference>
<dbReference type="PROSITE" id="PS50883">
    <property type="entry name" value="EAL"/>
    <property type="match status" value="1"/>
</dbReference>
<dbReference type="EMBL" id="CP022741">
    <property type="protein sequence ID" value="ASU21641.1"/>
    <property type="molecule type" value="Genomic_DNA"/>
</dbReference>
<feature type="transmembrane region" description="Helical" evidence="1">
    <location>
        <begin position="260"/>
        <end position="280"/>
    </location>
</feature>
<gene>
    <name evidence="5" type="ORF">CCZ37_03095</name>
</gene>
<dbReference type="Gene3D" id="6.10.340.10">
    <property type="match status" value="1"/>
</dbReference>
<dbReference type="InterPro" id="IPR000160">
    <property type="entry name" value="GGDEF_dom"/>
</dbReference>
<dbReference type="InterPro" id="IPR029787">
    <property type="entry name" value="Nucleotide_cyclase"/>
</dbReference>
<dbReference type="InterPro" id="IPR043128">
    <property type="entry name" value="Rev_trsase/Diguanyl_cyclase"/>
</dbReference>